<evidence type="ECO:0000256" key="1">
    <source>
        <dbReference type="ARBA" id="ARBA00004651"/>
    </source>
</evidence>
<organism evidence="11">
    <name type="scientific">Zeugodacus cucurbitae</name>
    <name type="common">Melon fruit fly</name>
    <name type="synonym">Bactrocera cucurbitae</name>
    <dbReference type="NCBI Taxonomy" id="28588"/>
    <lineage>
        <taxon>Eukaryota</taxon>
        <taxon>Metazoa</taxon>
        <taxon>Ecdysozoa</taxon>
        <taxon>Arthropoda</taxon>
        <taxon>Hexapoda</taxon>
        <taxon>Insecta</taxon>
        <taxon>Pterygota</taxon>
        <taxon>Neoptera</taxon>
        <taxon>Endopterygota</taxon>
        <taxon>Diptera</taxon>
        <taxon>Brachycera</taxon>
        <taxon>Muscomorpha</taxon>
        <taxon>Tephritoidea</taxon>
        <taxon>Tephritidae</taxon>
        <taxon>Zeugodacus</taxon>
        <taxon>Zeugodacus</taxon>
    </lineage>
</organism>
<dbReference type="Gene3D" id="1.20.1250.20">
    <property type="entry name" value="MFS general substrate transporter like domains"/>
    <property type="match status" value="1"/>
</dbReference>
<dbReference type="InterPro" id="IPR036259">
    <property type="entry name" value="MFS_trans_sf"/>
</dbReference>
<keyword evidence="8" id="KW-0325">Glycoprotein</keyword>
<dbReference type="PANTHER" id="PTHR48021:SF33">
    <property type="entry name" value="AT22075P-RELATED"/>
    <property type="match status" value="1"/>
</dbReference>
<evidence type="ECO:0000256" key="7">
    <source>
        <dbReference type="ARBA" id="ARBA00023136"/>
    </source>
</evidence>
<dbReference type="PRINTS" id="PR00171">
    <property type="entry name" value="SUGRTRNSPORT"/>
</dbReference>
<evidence type="ECO:0000256" key="4">
    <source>
        <dbReference type="ARBA" id="ARBA00022597"/>
    </source>
</evidence>
<keyword evidence="2" id="KW-0813">Transport</keyword>
<dbReference type="GO" id="GO:0051119">
    <property type="term" value="F:sugar transmembrane transporter activity"/>
    <property type="evidence" value="ECO:0007669"/>
    <property type="project" value="InterPro"/>
</dbReference>
<evidence type="ECO:0000256" key="5">
    <source>
        <dbReference type="ARBA" id="ARBA00022692"/>
    </source>
</evidence>
<evidence type="ECO:0000256" key="6">
    <source>
        <dbReference type="ARBA" id="ARBA00022989"/>
    </source>
</evidence>
<feature type="transmembrane region" description="Helical" evidence="9">
    <location>
        <begin position="93"/>
        <end position="113"/>
    </location>
</feature>
<feature type="transmembrane region" description="Helical" evidence="9">
    <location>
        <begin position="308"/>
        <end position="327"/>
    </location>
</feature>
<dbReference type="InterPro" id="IPR020846">
    <property type="entry name" value="MFS_dom"/>
</dbReference>
<dbReference type="EMBL" id="GBXI01002960">
    <property type="protein sequence ID" value="JAD11332.1"/>
    <property type="molecule type" value="Transcribed_RNA"/>
</dbReference>
<evidence type="ECO:0000256" key="9">
    <source>
        <dbReference type="SAM" id="Phobius"/>
    </source>
</evidence>
<dbReference type="Pfam" id="PF00083">
    <property type="entry name" value="Sugar_tr"/>
    <property type="match status" value="1"/>
</dbReference>
<name>A0A0A1XK78_ZEUCU</name>
<keyword evidence="6 9" id="KW-1133">Transmembrane helix</keyword>
<sequence>MFGLCKKSEGVFKYEYRRQLLASMCITITSFCHGFAFGWLSVILAKLQSPTETELDFVINVEESSWFGGMSSLGGVCGNIVYGGLVDLIGRKASNYCLAVPYIVSWILIYFASSVEYLYVGRFLAGVTGGGTYVIIPIFIGEIAEPKIRGRLISLFSLTLYSGTLCGYIITAHIRYHLIPIVGVVIPLIFVIFQIFFPETPMFLLQRGRDERAKESLKFYRNYKPTTKESATEFEEAFEKLKSDVTSHQANANSVTWHDFCNKRAVIAFGNGLVLMWLNVFCGSYALLYYTSSIFVAARTELHPDTNTIIVGLVQVIGVYTATILVDRFGRRPLLIFSCAATGVGMAIFGLYGYLLTNTSVDLSSVSAWLPLVNVCLIMFVINSGLIPIPFVLLVELMPPKIRAKAAAVCLVLFNIIGFLLMKMFPITLMAFGLYLPMWFFALTSFLGLIYVVVFIKETNGMSLNKIEA</sequence>
<reference evidence="11" key="2">
    <citation type="journal article" date="2015" name="Gigascience">
        <title>Reconstructing a comprehensive transcriptome assembly of a white-pupal translocated strain of the pest fruit fly Bactrocera cucurbitae.</title>
        <authorList>
            <person name="Sim S.B."/>
            <person name="Calla B."/>
            <person name="Hall B."/>
            <person name="DeRego T."/>
            <person name="Geib S.M."/>
        </authorList>
    </citation>
    <scope>NUCLEOTIDE SEQUENCE</scope>
</reference>
<feature type="transmembrane region" description="Helical" evidence="9">
    <location>
        <begin position="406"/>
        <end position="432"/>
    </location>
</feature>
<feature type="transmembrane region" description="Helical" evidence="9">
    <location>
        <begin position="119"/>
        <end position="140"/>
    </location>
</feature>
<dbReference type="InterPro" id="IPR003663">
    <property type="entry name" value="Sugar/inositol_transpt"/>
</dbReference>
<gene>
    <name evidence="11" type="primary">Tret1_35</name>
    <name evidence="11" type="ORF">g.31397</name>
</gene>
<feature type="transmembrane region" description="Helical" evidence="9">
    <location>
        <begin position="334"/>
        <end position="356"/>
    </location>
</feature>
<dbReference type="InterPro" id="IPR050549">
    <property type="entry name" value="MFS_Trehalose_Transporter"/>
</dbReference>
<keyword evidence="4" id="KW-0762">Sugar transport</keyword>
<feature type="transmembrane region" description="Helical" evidence="9">
    <location>
        <begin position="20"/>
        <end position="45"/>
    </location>
</feature>
<keyword evidence="3" id="KW-1003">Cell membrane</keyword>
<proteinExistence type="predicted"/>
<feature type="transmembrane region" description="Helical" evidence="9">
    <location>
        <begin position="65"/>
        <end position="86"/>
    </location>
</feature>
<comment type="subcellular location">
    <subcellularLocation>
        <location evidence="1">Cell membrane</location>
        <topology evidence="1">Multi-pass membrane protein</topology>
    </subcellularLocation>
</comment>
<dbReference type="InterPro" id="IPR005829">
    <property type="entry name" value="Sugar_transporter_CS"/>
</dbReference>
<dbReference type="PANTHER" id="PTHR48021">
    <property type="match status" value="1"/>
</dbReference>
<keyword evidence="5 9" id="KW-0812">Transmembrane</keyword>
<dbReference type="PROSITE" id="PS50850">
    <property type="entry name" value="MFS"/>
    <property type="match status" value="1"/>
</dbReference>
<evidence type="ECO:0000256" key="2">
    <source>
        <dbReference type="ARBA" id="ARBA00022448"/>
    </source>
</evidence>
<feature type="transmembrane region" description="Helical" evidence="9">
    <location>
        <begin position="152"/>
        <end position="170"/>
    </location>
</feature>
<reference evidence="11" key="1">
    <citation type="submission" date="2014-11" db="EMBL/GenBank/DDBJ databases">
        <authorList>
            <person name="Geib S."/>
        </authorList>
    </citation>
    <scope>NUCLEOTIDE SEQUENCE</scope>
</reference>
<feature type="transmembrane region" description="Helical" evidence="9">
    <location>
        <begin position="368"/>
        <end position="394"/>
    </location>
</feature>
<feature type="domain" description="Major facilitator superfamily (MFS) profile" evidence="10">
    <location>
        <begin position="22"/>
        <end position="460"/>
    </location>
</feature>
<feature type="transmembrane region" description="Helical" evidence="9">
    <location>
        <begin position="176"/>
        <end position="197"/>
    </location>
</feature>
<feature type="transmembrane region" description="Helical" evidence="9">
    <location>
        <begin position="438"/>
        <end position="456"/>
    </location>
</feature>
<dbReference type="AlphaFoldDB" id="A0A0A1XK78"/>
<dbReference type="InterPro" id="IPR005828">
    <property type="entry name" value="MFS_sugar_transport-like"/>
</dbReference>
<dbReference type="SUPFAM" id="SSF103473">
    <property type="entry name" value="MFS general substrate transporter"/>
    <property type="match status" value="1"/>
</dbReference>
<keyword evidence="7 9" id="KW-0472">Membrane</keyword>
<dbReference type="PROSITE" id="PS00217">
    <property type="entry name" value="SUGAR_TRANSPORT_2"/>
    <property type="match status" value="1"/>
</dbReference>
<evidence type="ECO:0000256" key="3">
    <source>
        <dbReference type="ARBA" id="ARBA00022475"/>
    </source>
</evidence>
<dbReference type="FunFam" id="1.20.1250.20:FF:000218">
    <property type="entry name" value="facilitated trehalose transporter Tret1"/>
    <property type="match status" value="1"/>
</dbReference>
<dbReference type="GO" id="GO:0005886">
    <property type="term" value="C:plasma membrane"/>
    <property type="evidence" value="ECO:0007669"/>
    <property type="project" value="UniProtKB-SubCell"/>
</dbReference>
<evidence type="ECO:0000259" key="10">
    <source>
        <dbReference type="PROSITE" id="PS50850"/>
    </source>
</evidence>
<protein>
    <submittedName>
        <fullName evidence="11">Facilitated trehalose transporter Tret1</fullName>
    </submittedName>
</protein>
<dbReference type="InterPro" id="IPR044775">
    <property type="entry name" value="MFS_ERD6/Tret1-like"/>
</dbReference>
<feature type="transmembrane region" description="Helical" evidence="9">
    <location>
        <begin position="266"/>
        <end position="288"/>
    </location>
</feature>
<accession>A0A0A1XK78</accession>
<dbReference type="CDD" id="cd17358">
    <property type="entry name" value="MFS_GLUT6_8_Class3_like"/>
    <property type="match status" value="1"/>
</dbReference>
<evidence type="ECO:0000313" key="11">
    <source>
        <dbReference type="EMBL" id="JAD11332.1"/>
    </source>
</evidence>
<evidence type="ECO:0000256" key="8">
    <source>
        <dbReference type="ARBA" id="ARBA00023180"/>
    </source>
</evidence>